<name>A0A1E3G0N7_9BACT</name>
<comment type="caution">
    <text evidence="2">The sequence shown here is derived from an EMBL/GenBank/DDBJ whole genome shotgun (WGS) entry which is preliminary data.</text>
</comment>
<dbReference type="AlphaFoldDB" id="A0A1E3G0N7"/>
<dbReference type="Proteomes" id="UP000094570">
    <property type="component" value="Unassembled WGS sequence"/>
</dbReference>
<sequence>MLFYLLFIIHFGNRYKSLFIIQSLVLLNTVINISFLYTSLEDFNKITQRGILSRLLCVALILMLVRKPSDFIKYALIGVMYETLANIWMWFGGPVRLSFRLPKFSEIKLHLVGALKLFIPLLAIQVYVVLDKTMVGLLTDESLFDDMIRVR</sequence>
<proteinExistence type="predicted"/>
<dbReference type="EMBL" id="LWAF01000018">
    <property type="protein sequence ID" value="ODN29809.1"/>
    <property type="molecule type" value="Genomic_DNA"/>
</dbReference>
<feature type="transmembrane region" description="Helical" evidence="1">
    <location>
        <begin position="18"/>
        <end position="40"/>
    </location>
</feature>
<gene>
    <name evidence="2" type="ORF">A4H02_08630</name>
</gene>
<reference evidence="3" key="1">
    <citation type="submission" date="2016-04" db="EMBL/GenBank/DDBJ databases">
        <title>The genome sequence project of a novel Fervidobacterium isolate from a hot spring in Thailand.</title>
        <authorList>
            <person name="Gonzalez J.M."/>
            <person name="Cuecas A."/>
            <person name="Kanoksilapatham W."/>
        </authorList>
    </citation>
    <scope>NUCLEOTIDE SEQUENCE [LARGE SCALE GENOMIC DNA]</scope>
    <source>
        <strain evidence="3">FC2004</strain>
    </source>
</reference>
<dbReference type="STRING" id="1008305.A4H02_08630"/>
<keyword evidence="1" id="KW-0812">Transmembrane</keyword>
<protein>
    <submittedName>
        <fullName evidence="2">Uncharacterized protein</fullName>
    </submittedName>
</protein>
<evidence type="ECO:0000313" key="2">
    <source>
        <dbReference type="EMBL" id="ODN29809.1"/>
    </source>
</evidence>
<feature type="transmembrane region" description="Helical" evidence="1">
    <location>
        <begin position="72"/>
        <end position="91"/>
    </location>
</feature>
<accession>A0A1E3G0N7</accession>
<keyword evidence="3" id="KW-1185">Reference proteome</keyword>
<keyword evidence="1" id="KW-0472">Membrane</keyword>
<evidence type="ECO:0000313" key="3">
    <source>
        <dbReference type="Proteomes" id="UP000094570"/>
    </source>
</evidence>
<evidence type="ECO:0000256" key="1">
    <source>
        <dbReference type="SAM" id="Phobius"/>
    </source>
</evidence>
<organism evidence="2 3">
    <name type="scientific">Fervidobacterium thailandense</name>
    <dbReference type="NCBI Taxonomy" id="1008305"/>
    <lineage>
        <taxon>Bacteria</taxon>
        <taxon>Thermotogati</taxon>
        <taxon>Thermotogota</taxon>
        <taxon>Thermotogae</taxon>
        <taxon>Thermotogales</taxon>
        <taxon>Fervidobacteriaceae</taxon>
        <taxon>Fervidobacterium</taxon>
    </lineage>
</organism>
<feature type="transmembrane region" description="Helical" evidence="1">
    <location>
        <begin position="111"/>
        <end position="130"/>
    </location>
</feature>
<keyword evidence="1" id="KW-1133">Transmembrane helix</keyword>